<dbReference type="Gene3D" id="1.20.1560.10">
    <property type="entry name" value="ABC transporter type 1, transmembrane domain"/>
    <property type="match status" value="1"/>
</dbReference>
<dbReference type="SUPFAM" id="SSF52540">
    <property type="entry name" value="P-loop containing nucleoside triphosphate hydrolases"/>
    <property type="match status" value="1"/>
</dbReference>
<dbReference type="CDD" id="cd07346">
    <property type="entry name" value="ABC_6TM_exporters"/>
    <property type="match status" value="1"/>
</dbReference>
<dbReference type="GO" id="GO:0016887">
    <property type="term" value="F:ATP hydrolysis activity"/>
    <property type="evidence" value="ECO:0007669"/>
    <property type="project" value="InterPro"/>
</dbReference>
<keyword evidence="6" id="KW-0547">Nucleotide-binding</keyword>
<dbReference type="SUPFAM" id="SSF90123">
    <property type="entry name" value="ABC transporter transmembrane region"/>
    <property type="match status" value="1"/>
</dbReference>
<evidence type="ECO:0000259" key="12">
    <source>
        <dbReference type="PROSITE" id="PS50893"/>
    </source>
</evidence>
<dbReference type="EMBL" id="CP049865">
    <property type="protein sequence ID" value="QIK71922.1"/>
    <property type="molecule type" value="Genomic_DNA"/>
</dbReference>
<dbReference type="PANTHER" id="PTHR43394:SF1">
    <property type="entry name" value="ATP-BINDING CASSETTE SUB-FAMILY B MEMBER 10, MITOCHONDRIAL"/>
    <property type="match status" value="1"/>
</dbReference>
<keyword evidence="8 11" id="KW-1133">Transmembrane helix</keyword>
<evidence type="ECO:0000256" key="3">
    <source>
        <dbReference type="ARBA" id="ARBA00022475"/>
    </source>
</evidence>
<dbReference type="GO" id="GO:0005886">
    <property type="term" value="C:plasma membrane"/>
    <property type="evidence" value="ECO:0007669"/>
    <property type="project" value="UniProtKB-SubCell"/>
</dbReference>
<evidence type="ECO:0000259" key="13">
    <source>
        <dbReference type="PROSITE" id="PS50929"/>
    </source>
</evidence>
<dbReference type="Pfam" id="PF00664">
    <property type="entry name" value="ABC_membrane"/>
    <property type="match status" value="1"/>
</dbReference>
<feature type="transmembrane region" description="Helical" evidence="11">
    <location>
        <begin position="145"/>
        <end position="163"/>
    </location>
</feature>
<dbReference type="KEGG" id="prv:G7070_06125"/>
<evidence type="ECO:0000256" key="5">
    <source>
        <dbReference type="ARBA" id="ARBA00022692"/>
    </source>
</evidence>
<keyword evidence="4" id="KW-0997">Cell inner membrane</keyword>
<dbReference type="InterPro" id="IPR011527">
    <property type="entry name" value="ABC1_TM_dom"/>
</dbReference>
<dbReference type="Pfam" id="PF00005">
    <property type="entry name" value="ABC_tran"/>
    <property type="match status" value="1"/>
</dbReference>
<dbReference type="InterPro" id="IPR036640">
    <property type="entry name" value="ABC1_TM_sf"/>
</dbReference>
<dbReference type="InterPro" id="IPR039421">
    <property type="entry name" value="Type_1_exporter"/>
</dbReference>
<feature type="transmembrane region" description="Helical" evidence="11">
    <location>
        <begin position="246"/>
        <end position="264"/>
    </location>
</feature>
<keyword evidence="7 14" id="KW-0067">ATP-binding</keyword>
<evidence type="ECO:0000313" key="14">
    <source>
        <dbReference type="EMBL" id="QIK71922.1"/>
    </source>
</evidence>
<dbReference type="PROSITE" id="PS50929">
    <property type="entry name" value="ABC_TM1F"/>
    <property type="match status" value="1"/>
</dbReference>
<gene>
    <name evidence="14" type="ORF">G7070_06125</name>
</gene>
<keyword evidence="15" id="KW-1185">Reference proteome</keyword>
<dbReference type="PANTHER" id="PTHR43394">
    <property type="entry name" value="ATP-DEPENDENT PERMEASE MDL1, MITOCHONDRIAL"/>
    <property type="match status" value="1"/>
</dbReference>
<dbReference type="FunFam" id="3.40.50.300:FF:001001">
    <property type="entry name" value="Multidrug ABC transporter ATP-binding protein"/>
    <property type="match status" value="1"/>
</dbReference>
<comment type="subcellular location">
    <subcellularLocation>
        <location evidence="1">Cell membrane</location>
        <topology evidence="1">Multi-pass membrane protein</topology>
    </subcellularLocation>
</comment>
<evidence type="ECO:0000256" key="6">
    <source>
        <dbReference type="ARBA" id="ARBA00022741"/>
    </source>
</evidence>
<evidence type="ECO:0000256" key="2">
    <source>
        <dbReference type="ARBA" id="ARBA00022448"/>
    </source>
</evidence>
<evidence type="ECO:0000256" key="9">
    <source>
        <dbReference type="ARBA" id="ARBA00023136"/>
    </source>
</evidence>
<keyword evidence="2" id="KW-0813">Transport</keyword>
<dbReference type="RefSeq" id="WP_166232781.1">
    <property type="nucleotide sequence ID" value="NZ_CP049865.1"/>
</dbReference>
<keyword evidence="5 11" id="KW-0812">Transmembrane</keyword>
<accession>A0A6G7Y526</accession>
<evidence type="ECO:0000256" key="7">
    <source>
        <dbReference type="ARBA" id="ARBA00022840"/>
    </source>
</evidence>
<feature type="compositionally biased region" description="Polar residues" evidence="10">
    <location>
        <begin position="1"/>
        <end position="10"/>
    </location>
</feature>
<proteinExistence type="predicted"/>
<keyword evidence="3" id="KW-1003">Cell membrane</keyword>
<sequence>MTSSTHTRPGSSAPRGDATELLPGSAATWRAEAPEPRVPAALHVDRTRPTGERLRAWRERHRIRGERARRVFAESRAPERGLPVARARRAFAFVGDLVSTRKARAVAMIVLNVGAAIAALVVPRLLGDLVDDAAAGASFTQTDQVLVLVVGVVLVQAVLTAFAKRASATLGYDLLAAAREYVVGTVLRLPLGHVEAASSGDLVTRITSDVSKMSTAVRWSLPALVTSASMVSLTVVALLLNSPLLTLPLIVSGLILFFAVRRYLRNAAPGYITESATYSKINSTITETVEGARTVEALRLHGVRQARLDDDTAESAQAERYTMSLRNLLFMWIDLAFQLPLVLVVLLGTWGYDAGVVTVGQVTTAAIYLQQLVGPLDRLIQVLDHLQVGVAATTRLLGVAELPEDRTPGEALPDGSAMVGRDLRFAYRPDHDVLHGVDVALRPGERLAIVGPSGSGKSTLGRLVAGINRPRTGSVTVGEVDVMDLPLPVLRTQVCLVTQEHHVFMGSLRDNIVLAREGDATDAQVKDALAAVDAGDWLDRLPLGLDTPLGRGRTELTPAQAQQVALARLVIADPHTLVLDEATSLIDPHTARHLEGSMTALLSDRTVVAIAHRLHTAHDADRIAVVIDGRIAELGSHDELLAADGEYAHLWRTWRS</sequence>
<feature type="transmembrane region" description="Helical" evidence="11">
    <location>
        <begin position="105"/>
        <end position="125"/>
    </location>
</feature>
<evidence type="ECO:0000256" key="10">
    <source>
        <dbReference type="SAM" id="MobiDB-lite"/>
    </source>
</evidence>
<dbReference type="PROSITE" id="PS50893">
    <property type="entry name" value="ABC_TRANSPORTER_2"/>
    <property type="match status" value="1"/>
</dbReference>
<feature type="domain" description="ABC transmembrane type-1" evidence="13">
    <location>
        <begin position="106"/>
        <end position="387"/>
    </location>
</feature>
<feature type="transmembrane region" description="Helical" evidence="11">
    <location>
        <begin position="221"/>
        <end position="240"/>
    </location>
</feature>
<evidence type="ECO:0000256" key="4">
    <source>
        <dbReference type="ARBA" id="ARBA00022519"/>
    </source>
</evidence>
<feature type="domain" description="ABC transporter" evidence="12">
    <location>
        <begin position="418"/>
        <end position="653"/>
    </location>
</feature>
<dbReference type="Gene3D" id="3.40.50.300">
    <property type="entry name" value="P-loop containing nucleotide triphosphate hydrolases"/>
    <property type="match status" value="1"/>
</dbReference>
<dbReference type="AlphaFoldDB" id="A0A6G7Y526"/>
<dbReference type="GO" id="GO:0005524">
    <property type="term" value="F:ATP binding"/>
    <property type="evidence" value="ECO:0007669"/>
    <property type="project" value="UniProtKB-KW"/>
</dbReference>
<evidence type="ECO:0000256" key="1">
    <source>
        <dbReference type="ARBA" id="ARBA00004651"/>
    </source>
</evidence>
<feature type="region of interest" description="Disordered" evidence="10">
    <location>
        <begin position="1"/>
        <end position="21"/>
    </location>
</feature>
<evidence type="ECO:0000256" key="11">
    <source>
        <dbReference type="SAM" id="Phobius"/>
    </source>
</evidence>
<name>A0A6G7Y526_9ACTN</name>
<evidence type="ECO:0000256" key="8">
    <source>
        <dbReference type="ARBA" id="ARBA00022989"/>
    </source>
</evidence>
<keyword evidence="9 11" id="KW-0472">Membrane</keyword>
<dbReference type="InterPro" id="IPR003439">
    <property type="entry name" value="ABC_transporter-like_ATP-bd"/>
</dbReference>
<dbReference type="InterPro" id="IPR003593">
    <property type="entry name" value="AAA+_ATPase"/>
</dbReference>
<feature type="transmembrane region" description="Helical" evidence="11">
    <location>
        <begin position="329"/>
        <end position="352"/>
    </location>
</feature>
<reference evidence="14 15" key="1">
    <citation type="submission" date="2020-03" db="EMBL/GenBank/DDBJ databases">
        <title>Propioniciclava sp. nov., isolated from Hydrophilus acuminatus.</title>
        <authorList>
            <person name="Hyun D.-W."/>
            <person name="Bae J.-W."/>
        </authorList>
    </citation>
    <scope>NUCLEOTIDE SEQUENCE [LARGE SCALE GENOMIC DNA]</scope>
    <source>
        <strain evidence="14 15">HDW11</strain>
    </source>
</reference>
<dbReference type="InterPro" id="IPR027417">
    <property type="entry name" value="P-loop_NTPase"/>
</dbReference>
<dbReference type="GO" id="GO:0015421">
    <property type="term" value="F:ABC-type oligopeptide transporter activity"/>
    <property type="evidence" value="ECO:0007669"/>
    <property type="project" value="TreeGrafter"/>
</dbReference>
<dbReference type="SMART" id="SM00382">
    <property type="entry name" value="AAA"/>
    <property type="match status" value="1"/>
</dbReference>
<organism evidence="14 15">
    <name type="scientific">Propioniciclava coleopterorum</name>
    <dbReference type="NCBI Taxonomy" id="2714937"/>
    <lineage>
        <taxon>Bacteria</taxon>
        <taxon>Bacillati</taxon>
        <taxon>Actinomycetota</taxon>
        <taxon>Actinomycetes</taxon>
        <taxon>Propionibacteriales</taxon>
        <taxon>Propionibacteriaceae</taxon>
        <taxon>Propioniciclava</taxon>
    </lineage>
</organism>
<evidence type="ECO:0000313" key="15">
    <source>
        <dbReference type="Proteomes" id="UP000501058"/>
    </source>
</evidence>
<dbReference type="Proteomes" id="UP000501058">
    <property type="component" value="Chromosome"/>
</dbReference>
<protein>
    <submittedName>
        <fullName evidence="14">ABC transporter ATP-binding protein</fullName>
    </submittedName>
</protein>